<gene>
    <name evidence="1" type="ORF">IHE71_20600</name>
</gene>
<keyword evidence="2" id="KW-1185">Reference proteome</keyword>
<evidence type="ECO:0000313" key="1">
    <source>
        <dbReference type="EMBL" id="MBE1878095.1"/>
    </source>
</evidence>
<sequence>MTVTNPQVAGHDFLKGMYADGYFPDHSVDKVRAILVRLSERIERERPVDLAALYELTCAATDEINEVQDDFDDAGSEIESVARELIADEFGFIGEAYGFADADIEELIATRDW</sequence>
<dbReference type="InterPro" id="IPR043767">
    <property type="entry name" value="DUF5713"/>
</dbReference>
<proteinExistence type="predicted"/>
<protein>
    <submittedName>
        <fullName evidence="1">Uncharacterized protein</fullName>
    </submittedName>
</protein>
<accession>A0ABR9N429</accession>
<comment type="caution">
    <text evidence="1">The sequence shown here is derived from an EMBL/GenBank/DDBJ whole genome shotgun (WGS) entry which is preliminary data.</text>
</comment>
<organism evidence="1 2">
    <name type="scientific">Myceligenerans pegani</name>
    <dbReference type="NCBI Taxonomy" id="2776917"/>
    <lineage>
        <taxon>Bacteria</taxon>
        <taxon>Bacillati</taxon>
        <taxon>Actinomycetota</taxon>
        <taxon>Actinomycetes</taxon>
        <taxon>Micrococcales</taxon>
        <taxon>Promicromonosporaceae</taxon>
        <taxon>Myceligenerans</taxon>
    </lineage>
</organism>
<dbReference type="Proteomes" id="UP000625527">
    <property type="component" value="Unassembled WGS sequence"/>
</dbReference>
<reference evidence="1 2" key="1">
    <citation type="submission" date="2020-10" db="EMBL/GenBank/DDBJ databases">
        <title>Myceligenerans pegani sp. nov., an endophytic actinomycete isolated from Peganum harmala L. in Xinjiang, China.</title>
        <authorList>
            <person name="Xin L."/>
        </authorList>
    </citation>
    <scope>NUCLEOTIDE SEQUENCE [LARGE SCALE GENOMIC DNA]</scope>
    <source>
        <strain evidence="1 2">TRM65318</strain>
    </source>
</reference>
<dbReference type="RefSeq" id="WP_192864641.1">
    <property type="nucleotide sequence ID" value="NZ_JADAQT010000107.1"/>
</dbReference>
<dbReference type="Pfam" id="PF18977">
    <property type="entry name" value="DUF5713"/>
    <property type="match status" value="1"/>
</dbReference>
<dbReference type="EMBL" id="JADAQT010000107">
    <property type="protein sequence ID" value="MBE1878095.1"/>
    <property type="molecule type" value="Genomic_DNA"/>
</dbReference>
<name>A0ABR9N429_9MICO</name>
<evidence type="ECO:0000313" key="2">
    <source>
        <dbReference type="Proteomes" id="UP000625527"/>
    </source>
</evidence>